<dbReference type="GO" id="GO:0030488">
    <property type="term" value="P:tRNA methylation"/>
    <property type="evidence" value="ECO:0007669"/>
    <property type="project" value="TreeGrafter"/>
</dbReference>
<protein>
    <recommendedName>
        <fullName evidence="10">Methylenetetrahydrofolate--tRNA-(uracil-5-)-methyltransferase TrmFO</fullName>
        <ecNumber evidence="10">2.1.1.74</ecNumber>
    </recommendedName>
    <alternativeName>
        <fullName evidence="10">Folate-dependent tRNA (uracil-5-)-methyltransferase</fullName>
    </alternativeName>
    <alternativeName>
        <fullName evidence="10">Folate-dependent tRNA(M-5-U54)-methyltransferase</fullName>
    </alternativeName>
</protein>
<dbReference type="KEGG" id="srq:SR187_4980"/>
<dbReference type="GO" id="GO:0005829">
    <property type="term" value="C:cytosol"/>
    <property type="evidence" value="ECO:0007669"/>
    <property type="project" value="TreeGrafter"/>
</dbReference>
<comment type="catalytic activity">
    <reaction evidence="10">
        <text>uridine(54) in tRNA + (6R)-5,10-methylene-5,6,7,8-tetrahydrofolate + NADH + H(+) = 5-methyluridine(54) in tRNA + (6S)-5,6,7,8-tetrahydrofolate + NAD(+)</text>
        <dbReference type="Rhea" id="RHEA:16873"/>
        <dbReference type="Rhea" id="RHEA-COMP:10167"/>
        <dbReference type="Rhea" id="RHEA-COMP:10193"/>
        <dbReference type="ChEBI" id="CHEBI:15378"/>
        <dbReference type="ChEBI" id="CHEBI:15636"/>
        <dbReference type="ChEBI" id="CHEBI:57453"/>
        <dbReference type="ChEBI" id="CHEBI:57540"/>
        <dbReference type="ChEBI" id="CHEBI:57945"/>
        <dbReference type="ChEBI" id="CHEBI:65315"/>
        <dbReference type="ChEBI" id="CHEBI:74447"/>
        <dbReference type="EC" id="2.1.1.74"/>
    </reaction>
</comment>
<dbReference type="AlphaFoldDB" id="A0A2Z5TQL9"/>
<evidence type="ECO:0000256" key="9">
    <source>
        <dbReference type="ARBA" id="ARBA00023027"/>
    </source>
</evidence>
<keyword evidence="7 10" id="KW-0274">FAD</keyword>
<comment type="cofactor">
    <cofactor evidence="1 10">
        <name>FAD</name>
        <dbReference type="ChEBI" id="CHEBI:57692"/>
    </cofactor>
</comment>
<evidence type="ECO:0000256" key="10">
    <source>
        <dbReference type="HAMAP-Rule" id="MF_01037"/>
    </source>
</evidence>
<dbReference type="InterPro" id="IPR004417">
    <property type="entry name" value="TrmFO"/>
</dbReference>
<comment type="catalytic activity">
    <reaction evidence="10">
        <text>uridine(54) in tRNA + (6R)-5,10-methylene-5,6,7,8-tetrahydrofolate + NADPH + H(+) = 5-methyluridine(54) in tRNA + (6S)-5,6,7,8-tetrahydrofolate + NADP(+)</text>
        <dbReference type="Rhea" id="RHEA:62372"/>
        <dbReference type="Rhea" id="RHEA-COMP:10167"/>
        <dbReference type="Rhea" id="RHEA-COMP:10193"/>
        <dbReference type="ChEBI" id="CHEBI:15378"/>
        <dbReference type="ChEBI" id="CHEBI:15636"/>
        <dbReference type="ChEBI" id="CHEBI:57453"/>
        <dbReference type="ChEBI" id="CHEBI:57783"/>
        <dbReference type="ChEBI" id="CHEBI:58349"/>
        <dbReference type="ChEBI" id="CHEBI:65315"/>
        <dbReference type="ChEBI" id="CHEBI:74447"/>
        <dbReference type="EC" id="2.1.1.74"/>
    </reaction>
</comment>
<dbReference type="FunFam" id="3.50.50.60:FF:000040">
    <property type="entry name" value="Methylenetetrahydrofolate--tRNA-(uracil-5-)-methyltransferase TrmFO"/>
    <property type="match status" value="1"/>
</dbReference>
<dbReference type="Proteomes" id="UP000269331">
    <property type="component" value="Chromosome"/>
</dbReference>
<keyword evidence="3 10" id="KW-0489">Methyltransferase</keyword>
<accession>A0A2Z5TQL9</accession>
<dbReference type="Pfam" id="PF01134">
    <property type="entry name" value="GIDA"/>
    <property type="match status" value="1"/>
</dbReference>
<dbReference type="PANTHER" id="PTHR11806">
    <property type="entry name" value="GLUCOSE INHIBITED DIVISION PROTEIN A"/>
    <property type="match status" value="1"/>
</dbReference>
<comment type="similarity">
    <text evidence="10">Belongs to the MnmG family. TrmFO subfamily.</text>
</comment>
<evidence type="ECO:0000256" key="7">
    <source>
        <dbReference type="ARBA" id="ARBA00022827"/>
    </source>
</evidence>
<comment type="function">
    <text evidence="10">Catalyzes the folate-dependent formation of 5-methyl-uridine at position 54 (M-5-U54) in all tRNAs.</text>
</comment>
<name>A0A2Z5TQL9_9STRE</name>
<proteinExistence type="inferred from homology"/>
<evidence type="ECO:0000256" key="6">
    <source>
        <dbReference type="ARBA" id="ARBA00022694"/>
    </source>
</evidence>
<dbReference type="GO" id="GO:0050660">
    <property type="term" value="F:flavin adenine dinucleotide binding"/>
    <property type="evidence" value="ECO:0007669"/>
    <property type="project" value="UniProtKB-UniRule"/>
</dbReference>
<gene>
    <name evidence="10 12" type="primary">trmFO</name>
    <name evidence="12" type="ORF">SR187_4980</name>
</gene>
<dbReference type="PROSITE" id="PS01281">
    <property type="entry name" value="GIDA_2"/>
    <property type="match status" value="1"/>
</dbReference>
<keyword evidence="2 10" id="KW-0963">Cytoplasm</keyword>
<evidence type="ECO:0000256" key="5">
    <source>
        <dbReference type="ARBA" id="ARBA00022679"/>
    </source>
</evidence>
<reference evidence="12 13" key="1">
    <citation type="journal article" date="2018" name="Genome Biol. Evol.">
        <title>Complete Genome Sequence of Streptococcus ruminantium sp. nov. GUT-187T (=DSM 104980T =JCM 31869T), the Type Strain of S. ruminantium, and Comparison with Genome Sequences of Streptococcus suis Strains.</title>
        <authorList>
            <person name="Tohya M."/>
            <person name="Sekizaki T."/>
            <person name="Miyoshi-Akiyama T."/>
        </authorList>
    </citation>
    <scope>NUCLEOTIDE SEQUENCE [LARGE SCALE GENOMIC DNA]</scope>
    <source>
        <strain evidence="12 13">GUT187T</strain>
    </source>
</reference>
<dbReference type="SUPFAM" id="SSF51905">
    <property type="entry name" value="FAD/NAD(P)-binding domain"/>
    <property type="match status" value="1"/>
</dbReference>
<dbReference type="InterPro" id="IPR002218">
    <property type="entry name" value="MnmG-rel"/>
</dbReference>
<evidence type="ECO:0000256" key="4">
    <source>
        <dbReference type="ARBA" id="ARBA00022630"/>
    </source>
</evidence>
<dbReference type="InterPro" id="IPR020595">
    <property type="entry name" value="MnmG-rel_CS"/>
</dbReference>
<dbReference type="GO" id="GO:0002098">
    <property type="term" value="P:tRNA wobble uridine modification"/>
    <property type="evidence" value="ECO:0007669"/>
    <property type="project" value="TreeGrafter"/>
</dbReference>
<organism evidence="12 13">
    <name type="scientific">Streptococcus ruminantium</name>
    <dbReference type="NCBI Taxonomy" id="1917441"/>
    <lineage>
        <taxon>Bacteria</taxon>
        <taxon>Bacillati</taxon>
        <taxon>Bacillota</taxon>
        <taxon>Bacilli</taxon>
        <taxon>Lactobacillales</taxon>
        <taxon>Streptococcaceae</taxon>
        <taxon>Streptococcus</taxon>
    </lineage>
</organism>
<evidence type="ECO:0000256" key="3">
    <source>
        <dbReference type="ARBA" id="ARBA00022603"/>
    </source>
</evidence>
<evidence type="ECO:0000313" key="12">
    <source>
        <dbReference type="EMBL" id="BBA92604.1"/>
    </source>
</evidence>
<keyword evidence="9 10" id="KW-0520">NAD</keyword>
<dbReference type="GO" id="GO:0047151">
    <property type="term" value="F:tRNA (uracil(54)-C5)-methyltransferase activity, 5,10-methylenetetrahydrofolate-dependent"/>
    <property type="evidence" value="ECO:0007669"/>
    <property type="project" value="UniProtKB-UniRule"/>
</dbReference>
<keyword evidence="5 10" id="KW-0808">Transferase</keyword>
<sequence length="463" mass="51745">MSQTVVREYLTRGISLLSQSTAKYINVIGAGLAGSEAAYQIAKRGIPVKLYEMRGSKSTPQHKTDKFAELVCSNSFRGDSLTNAVGLLKEEMRRLDSLIMRAGEAHRVPAGGAMAMDRENFSQAVTDEIYNHPLIEVIREEITDIPKEAITVIATGPLTSDALAEKIHALNGGEGFYFYDAAAPIVDSSTINMDLVYLKSRYDKGEAAYLNAPMNKEQFTAFYEALISAEEAPLNSFEKEKYFEGCMPIEVMAKRGIKTMLYGPMKPVGLEYPEDYKGPRDGEYKTPYAVVQLRQDNAAGSLYNIVGFQTHLKWGEQKRVFQMIPGLENAEFVRYGVMHRNSYMDSPNLLNQTFATRKNPNLFFAGQMTGVEGYVESAASGLVAGINAVRRFLGEEPVIFPQTTAIGALPFYITHTESKHFQPMNVNFGIIKELDGPRIRDKKERYEAIAERSLKDLEEFLTY</sequence>
<dbReference type="PANTHER" id="PTHR11806:SF2">
    <property type="entry name" value="METHYLENETETRAHYDROFOLATE--TRNA-(URACIL-5-)-METHYLTRANSFERASE TRMFO"/>
    <property type="match status" value="1"/>
</dbReference>
<dbReference type="NCBIfam" id="TIGR00137">
    <property type="entry name" value="gid_trmFO"/>
    <property type="match status" value="1"/>
</dbReference>
<feature type="binding site" evidence="10">
    <location>
        <begin position="29"/>
        <end position="34"/>
    </location>
    <ligand>
        <name>FAD</name>
        <dbReference type="ChEBI" id="CHEBI:57692"/>
    </ligand>
</feature>
<dbReference type="EMBL" id="AP018400">
    <property type="protein sequence ID" value="BBA92604.1"/>
    <property type="molecule type" value="Genomic_DNA"/>
</dbReference>
<dbReference type="HAMAP" id="MF_01037">
    <property type="entry name" value="TrmFO"/>
    <property type="match status" value="1"/>
</dbReference>
<keyword evidence="8 10" id="KW-0521">NADP</keyword>
<feature type="domain" description="MnmG N-terminal" evidence="11">
    <location>
        <begin position="25"/>
        <end position="395"/>
    </location>
</feature>
<dbReference type="InterPro" id="IPR040131">
    <property type="entry name" value="MnmG_N"/>
</dbReference>
<evidence type="ECO:0000256" key="1">
    <source>
        <dbReference type="ARBA" id="ARBA00001974"/>
    </source>
</evidence>
<dbReference type="InterPro" id="IPR036188">
    <property type="entry name" value="FAD/NAD-bd_sf"/>
</dbReference>
<evidence type="ECO:0000259" key="11">
    <source>
        <dbReference type="Pfam" id="PF01134"/>
    </source>
</evidence>
<dbReference type="EC" id="2.1.1.74" evidence="10"/>
<evidence type="ECO:0000256" key="8">
    <source>
        <dbReference type="ARBA" id="ARBA00022857"/>
    </source>
</evidence>
<keyword evidence="6 10" id="KW-0819">tRNA processing</keyword>
<evidence type="ECO:0000313" key="13">
    <source>
        <dbReference type="Proteomes" id="UP000269331"/>
    </source>
</evidence>
<comment type="subcellular location">
    <subcellularLocation>
        <location evidence="10">Cytoplasm</location>
    </subcellularLocation>
</comment>
<dbReference type="Gene3D" id="3.50.50.60">
    <property type="entry name" value="FAD/NAD(P)-binding domain"/>
    <property type="match status" value="2"/>
</dbReference>
<keyword evidence="4 10" id="KW-0285">Flavoprotein</keyword>
<evidence type="ECO:0000256" key="2">
    <source>
        <dbReference type="ARBA" id="ARBA00022490"/>
    </source>
</evidence>
<dbReference type="FunFam" id="3.50.50.60:FF:000035">
    <property type="entry name" value="Methylenetetrahydrofolate--tRNA-(uracil-5-)-methyltransferase TrmFO"/>
    <property type="match status" value="1"/>
</dbReference>
<dbReference type="NCBIfam" id="NF003739">
    <property type="entry name" value="PRK05335.1"/>
    <property type="match status" value="1"/>
</dbReference>